<dbReference type="EMBL" id="LR796751">
    <property type="protein sequence ID" value="CAB4163249.1"/>
    <property type="molecule type" value="Genomic_DNA"/>
</dbReference>
<evidence type="ECO:0000313" key="3">
    <source>
        <dbReference type="EMBL" id="CAB4175964.1"/>
    </source>
</evidence>
<evidence type="ECO:0000313" key="5">
    <source>
        <dbReference type="EMBL" id="CAB4217381.1"/>
    </source>
</evidence>
<proteinExistence type="predicted"/>
<evidence type="ECO:0000313" key="2">
    <source>
        <dbReference type="EMBL" id="CAB4163249.1"/>
    </source>
</evidence>
<accession>A0A6J5NUV2</accession>
<evidence type="ECO:0000313" key="4">
    <source>
        <dbReference type="EMBL" id="CAB4186479.1"/>
    </source>
</evidence>
<dbReference type="EMBL" id="LR797458">
    <property type="protein sequence ID" value="CAB4217381.1"/>
    <property type="molecule type" value="Genomic_DNA"/>
</dbReference>
<gene>
    <name evidence="4" type="ORF">UFOVP1147_26</name>
    <name evidence="5" type="ORF">UFOVP1594_22</name>
    <name evidence="1" type="ORF">UFOVP484_47</name>
    <name evidence="2" type="ORF">UFOVP808_5</name>
    <name evidence="3" type="ORF">UFOVP994_22</name>
</gene>
<dbReference type="EMBL" id="LR796463">
    <property type="protein sequence ID" value="CAB4146242.1"/>
    <property type="molecule type" value="Genomic_DNA"/>
</dbReference>
<sequence>MRSPKCTFGGKPAVCKVGKTPTLHTVNWPMGTDEHGKFVDRNLMPLRSAAQQNQFAPTDAVPMRMHFTLAGGC</sequence>
<dbReference type="EMBL" id="LR797096">
    <property type="protein sequence ID" value="CAB4186479.1"/>
    <property type="molecule type" value="Genomic_DNA"/>
</dbReference>
<reference evidence="2" key="1">
    <citation type="submission" date="2020-04" db="EMBL/GenBank/DDBJ databases">
        <authorList>
            <person name="Chiriac C."/>
            <person name="Salcher M."/>
            <person name="Ghai R."/>
            <person name="Kavagutti S V."/>
        </authorList>
    </citation>
    <scope>NUCLEOTIDE SEQUENCE</scope>
</reference>
<name>A0A6J5NUV2_9CAUD</name>
<organism evidence="2">
    <name type="scientific">uncultured Caudovirales phage</name>
    <dbReference type="NCBI Taxonomy" id="2100421"/>
    <lineage>
        <taxon>Viruses</taxon>
        <taxon>Duplodnaviria</taxon>
        <taxon>Heunggongvirae</taxon>
        <taxon>Uroviricota</taxon>
        <taxon>Caudoviricetes</taxon>
        <taxon>Peduoviridae</taxon>
        <taxon>Maltschvirus</taxon>
        <taxon>Maltschvirus maltsch</taxon>
    </lineage>
</organism>
<protein>
    <submittedName>
        <fullName evidence="2">Uncharacterized protein</fullName>
    </submittedName>
</protein>
<evidence type="ECO:0000313" key="1">
    <source>
        <dbReference type="EMBL" id="CAB4146242.1"/>
    </source>
</evidence>
<dbReference type="EMBL" id="LR796930">
    <property type="protein sequence ID" value="CAB4175964.1"/>
    <property type="molecule type" value="Genomic_DNA"/>
</dbReference>